<evidence type="ECO:0000256" key="2">
    <source>
        <dbReference type="ARBA" id="ARBA00022475"/>
    </source>
</evidence>
<keyword evidence="8" id="KW-0807">Transducer</keyword>
<organism evidence="11 12">
    <name type="scientific">Trichoplax adhaerens</name>
    <name type="common">Trichoplax reptans</name>
    <dbReference type="NCBI Taxonomy" id="10228"/>
    <lineage>
        <taxon>Eukaryota</taxon>
        <taxon>Metazoa</taxon>
        <taxon>Placozoa</taxon>
        <taxon>Uniplacotomia</taxon>
        <taxon>Trichoplacea</taxon>
        <taxon>Trichoplacidae</taxon>
        <taxon>Trichoplax</taxon>
    </lineage>
</organism>
<dbReference type="FunCoup" id="B3SCD1">
    <property type="interactions" value="321"/>
</dbReference>
<dbReference type="PANTHER" id="PTHR24249">
    <property type="entry name" value="HISTAMINE RECEPTOR-RELATED G-PROTEIN COUPLED RECEPTOR"/>
    <property type="match status" value="1"/>
</dbReference>
<keyword evidence="3 9" id="KW-0812">Transmembrane</keyword>
<keyword evidence="12" id="KW-1185">Reference proteome</keyword>
<evidence type="ECO:0000256" key="9">
    <source>
        <dbReference type="SAM" id="Phobius"/>
    </source>
</evidence>
<dbReference type="InterPro" id="IPR017452">
    <property type="entry name" value="GPCR_Rhodpsn_7TM"/>
</dbReference>
<keyword evidence="6 9" id="KW-0472">Membrane</keyword>
<feature type="transmembrane region" description="Helical" evidence="9">
    <location>
        <begin position="272"/>
        <end position="293"/>
    </location>
</feature>
<dbReference type="HOGENOM" id="CLU_009579_3_3_1"/>
<evidence type="ECO:0000256" key="5">
    <source>
        <dbReference type="ARBA" id="ARBA00023040"/>
    </source>
</evidence>
<evidence type="ECO:0000256" key="4">
    <source>
        <dbReference type="ARBA" id="ARBA00022989"/>
    </source>
</evidence>
<evidence type="ECO:0000256" key="3">
    <source>
        <dbReference type="ARBA" id="ARBA00022692"/>
    </source>
</evidence>
<dbReference type="InterPro" id="IPR050569">
    <property type="entry name" value="TAAR"/>
</dbReference>
<evidence type="ECO:0000256" key="6">
    <source>
        <dbReference type="ARBA" id="ARBA00023136"/>
    </source>
</evidence>
<proteinExistence type="predicted"/>
<dbReference type="RefSeq" id="XP_002117936.1">
    <property type="nucleotide sequence ID" value="XM_002117900.1"/>
</dbReference>
<feature type="transmembrane region" description="Helical" evidence="9">
    <location>
        <begin position="28"/>
        <end position="49"/>
    </location>
</feature>
<dbReference type="PhylomeDB" id="B3SCD1"/>
<dbReference type="GeneID" id="6759112"/>
<evidence type="ECO:0000256" key="1">
    <source>
        <dbReference type="ARBA" id="ARBA00004651"/>
    </source>
</evidence>
<accession>B3SCD1</accession>
<dbReference type="GO" id="GO:0004930">
    <property type="term" value="F:G protein-coupled receptor activity"/>
    <property type="evidence" value="ECO:0000318"/>
    <property type="project" value="GO_Central"/>
</dbReference>
<feature type="transmembrane region" description="Helical" evidence="9">
    <location>
        <begin position="234"/>
        <end position="260"/>
    </location>
</feature>
<evidence type="ECO:0000256" key="8">
    <source>
        <dbReference type="ARBA" id="ARBA00023224"/>
    </source>
</evidence>
<evidence type="ECO:0000313" key="11">
    <source>
        <dbReference type="EMBL" id="EDV19603.1"/>
    </source>
</evidence>
<dbReference type="InterPro" id="IPR000276">
    <property type="entry name" value="GPCR_Rhodpsn"/>
</dbReference>
<evidence type="ECO:0000256" key="7">
    <source>
        <dbReference type="ARBA" id="ARBA00023170"/>
    </source>
</evidence>
<sequence>MSNPNSSHSLLVNETMDIFTGLSPTAEIMFLSIIMITALLGNFFNLWTIYLTPSLRTYSNVLLSAIAINDFLTSLFVIPFLIAMVCIGNHNSLCQLQGFLISIFNGASFMLSVAISVERCHAVVAPFTYIRQTSARNYALGVVTCYIGPLILAIMPLLSLENRGFGRYYHLTTCWLPFHVNSRNDAINTAYAIGVSITVAVIISCNLIQFVIAYNKAFKDRNRYQSILIPLRTISLIVGTNVLCWLPFNVLLLNGVIRYWCNESDHTVNKSLAQIALILTYCNIAINPIIFVATNSELRKNLPLPVCTYYNRDKVVPFVRTRILFNV</sequence>
<dbReference type="CTD" id="6759112"/>
<gene>
    <name evidence="11" type="ORF">TRIADDRAFT_61932</name>
</gene>
<feature type="transmembrane region" description="Helical" evidence="9">
    <location>
        <begin position="61"/>
        <end position="84"/>
    </location>
</feature>
<keyword evidence="5" id="KW-0297">G-protein coupled receptor</keyword>
<dbReference type="InParanoid" id="B3SCD1"/>
<keyword evidence="7" id="KW-0675">Receptor</keyword>
<dbReference type="Proteomes" id="UP000009022">
    <property type="component" value="Unassembled WGS sequence"/>
</dbReference>
<evidence type="ECO:0000313" key="12">
    <source>
        <dbReference type="Proteomes" id="UP000009022"/>
    </source>
</evidence>
<feature type="transmembrane region" description="Helical" evidence="9">
    <location>
        <begin position="96"/>
        <end position="117"/>
    </location>
</feature>
<dbReference type="OrthoDB" id="5951059at2759"/>
<protein>
    <recommendedName>
        <fullName evidence="10">G-protein coupled receptors family 1 profile domain-containing protein</fullName>
    </recommendedName>
</protein>
<dbReference type="PANTHER" id="PTHR24249:SF411">
    <property type="entry name" value="G-PROTEIN COUPLED RECEPTORS FAMILY 1 PROFILE DOMAIN-CONTAINING PROTEIN"/>
    <property type="match status" value="1"/>
</dbReference>
<dbReference type="AlphaFoldDB" id="B3SCD1"/>
<comment type="subcellular location">
    <subcellularLocation>
        <location evidence="1">Cell membrane</location>
        <topology evidence="1">Multi-pass membrane protein</topology>
    </subcellularLocation>
</comment>
<dbReference type="EMBL" id="DS985270">
    <property type="protein sequence ID" value="EDV19603.1"/>
    <property type="molecule type" value="Genomic_DNA"/>
</dbReference>
<evidence type="ECO:0000259" key="10">
    <source>
        <dbReference type="PROSITE" id="PS50262"/>
    </source>
</evidence>
<dbReference type="CDD" id="cd00637">
    <property type="entry name" value="7tm_classA_rhodopsin-like"/>
    <property type="match status" value="1"/>
</dbReference>
<dbReference type="GO" id="GO:0005886">
    <property type="term" value="C:plasma membrane"/>
    <property type="evidence" value="ECO:0000318"/>
    <property type="project" value="GO_Central"/>
</dbReference>
<dbReference type="Gene3D" id="1.20.1070.10">
    <property type="entry name" value="Rhodopsin 7-helix transmembrane proteins"/>
    <property type="match status" value="1"/>
</dbReference>
<feature type="transmembrane region" description="Helical" evidence="9">
    <location>
        <begin position="138"/>
        <end position="158"/>
    </location>
</feature>
<keyword evidence="2" id="KW-1003">Cell membrane</keyword>
<reference evidence="11 12" key="1">
    <citation type="journal article" date="2008" name="Nature">
        <title>The Trichoplax genome and the nature of placozoans.</title>
        <authorList>
            <person name="Srivastava M."/>
            <person name="Begovic E."/>
            <person name="Chapman J."/>
            <person name="Putnam N.H."/>
            <person name="Hellsten U."/>
            <person name="Kawashima T."/>
            <person name="Kuo A."/>
            <person name="Mitros T."/>
            <person name="Salamov A."/>
            <person name="Carpenter M.L."/>
            <person name="Signorovitch A.Y."/>
            <person name="Moreno M.A."/>
            <person name="Kamm K."/>
            <person name="Grimwood J."/>
            <person name="Schmutz J."/>
            <person name="Shapiro H."/>
            <person name="Grigoriev I.V."/>
            <person name="Buss L.W."/>
            <person name="Schierwater B."/>
            <person name="Dellaporta S.L."/>
            <person name="Rokhsar D.S."/>
        </authorList>
    </citation>
    <scope>NUCLEOTIDE SEQUENCE [LARGE SCALE GENOMIC DNA]</scope>
    <source>
        <strain evidence="11 12">Grell-BS-1999</strain>
    </source>
</reference>
<dbReference type="KEGG" id="tad:TRIADDRAFT_61932"/>
<name>B3SCD1_TRIAD</name>
<feature type="domain" description="G-protein coupled receptors family 1 profile" evidence="10">
    <location>
        <begin position="41"/>
        <end position="291"/>
    </location>
</feature>
<dbReference type="PRINTS" id="PR00237">
    <property type="entry name" value="GPCRRHODOPSN"/>
</dbReference>
<dbReference type="STRING" id="10228.B3SCD1"/>
<dbReference type="Pfam" id="PF00001">
    <property type="entry name" value="7tm_1"/>
    <property type="match status" value="1"/>
</dbReference>
<dbReference type="PROSITE" id="PS50262">
    <property type="entry name" value="G_PROTEIN_RECEP_F1_2"/>
    <property type="match status" value="1"/>
</dbReference>
<feature type="transmembrane region" description="Helical" evidence="9">
    <location>
        <begin position="190"/>
        <end position="214"/>
    </location>
</feature>
<keyword evidence="4 9" id="KW-1133">Transmembrane helix</keyword>
<dbReference type="SUPFAM" id="SSF81321">
    <property type="entry name" value="Family A G protein-coupled receptor-like"/>
    <property type="match status" value="1"/>
</dbReference>